<dbReference type="Pfam" id="PF03629">
    <property type="entry name" value="SASA"/>
    <property type="match status" value="1"/>
</dbReference>
<keyword evidence="1" id="KW-0378">Hydrolase</keyword>
<gene>
    <name evidence="3" type="ORF">P9989_08965</name>
</gene>
<reference evidence="3 4" key="1">
    <citation type="submission" date="2023-04" db="EMBL/GenBank/DDBJ databases">
        <title>Genome sequence of Halobacillus naozhouensis KACC 21980.</title>
        <authorList>
            <person name="Kim S."/>
            <person name="Heo J."/>
            <person name="Kwon S.-W."/>
        </authorList>
    </citation>
    <scope>NUCLEOTIDE SEQUENCE [LARGE SCALE GENOMIC DNA]</scope>
    <source>
        <strain evidence="3 4">KCTC 13234</strain>
    </source>
</reference>
<evidence type="ECO:0000256" key="1">
    <source>
        <dbReference type="ARBA" id="ARBA00022801"/>
    </source>
</evidence>
<organism evidence="3 4">
    <name type="scientific">Halobacillus naozhouensis</name>
    <dbReference type="NCBI Taxonomy" id="554880"/>
    <lineage>
        <taxon>Bacteria</taxon>
        <taxon>Bacillati</taxon>
        <taxon>Bacillota</taxon>
        <taxon>Bacilli</taxon>
        <taxon>Bacillales</taxon>
        <taxon>Bacillaceae</taxon>
        <taxon>Halobacillus</taxon>
    </lineage>
</organism>
<dbReference type="EMBL" id="CP121671">
    <property type="protein sequence ID" value="WFT76473.1"/>
    <property type="molecule type" value="Genomic_DNA"/>
</dbReference>
<dbReference type="PANTHER" id="PTHR31988:SF19">
    <property type="entry name" value="9-O-ACETYL-N-ACETYLNEURAMINIC ACID DEACETYLASE-RELATED"/>
    <property type="match status" value="1"/>
</dbReference>
<evidence type="ECO:0000313" key="3">
    <source>
        <dbReference type="EMBL" id="WFT76473.1"/>
    </source>
</evidence>
<sequence length="283" mass="31928">MNSILIIGQSNMAGRGFIEDVPPIYNEHINMLRNGRWQMMAEPLNFDRHVAGVGPAASFAQAWTEDHPGESIGIIACAEGGSSIDEWTIGGLLARHAISEAKFAIETSEIVGILWHQGESDSYGERYKTYEDKLLSLFKHLREELNAPHIPIIVGELGHYLGETGFGKSAVEYNQINQVLSKVAYTEKNCYFVTSKGLTANPDGIHIDAISQRKFGLRYYEAFSKQKHVLDILDMEHEWIEKEAKRELTKNESIYVQSMKFALGQLSFEEFSINVSRINERKS</sequence>
<evidence type="ECO:0000313" key="4">
    <source>
        <dbReference type="Proteomes" id="UP001221597"/>
    </source>
</evidence>
<dbReference type="InterPro" id="IPR052940">
    <property type="entry name" value="Carb_Esterase_6"/>
</dbReference>
<dbReference type="Gene3D" id="3.40.50.1110">
    <property type="entry name" value="SGNH hydrolase"/>
    <property type="match status" value="1"/>
</dbReference>
<dbReference type="Proteomes" id="UP001221597">
    <property type="component" value="Chromosome"/>
</dbReference>
<dbReference type="Gene3D" id="6.10.170.10">
    <property type="match status" value="1"/>
</dbReference>
<name>A0ABY8J1U3_9BACI</name>
<accession>A0ABY8J1U3</accession>
<dbReference type="RefSeq" id="WP_283078427.1">
    <property type="nucleotide sequence ID" value="NZ_CP121671.1"/>
</dbReference>
<keyword evidence="4" id="KW-1185">Reference proteome</keyword>
<dbReference type="InterPro" id="IPR036514">
    <property type="entry name" value="SGNH_hydro_sf"/>
</dbReference>
<evidence type="ECO:0000259" key="2">
    <source>
        <dbReference type="Pfam" id="PF03629"/>
    </source>
</evidence>
<dbReference type="SUPFAM" id="SSF52266">
    <property type="entry name" value="SGNH hydrolase"/>
    <property type="match status" value="1"/>
</dbReference>
<feature type="domain" description="Sialate O-acetylesterase" evidence="2">
    <location>
        <begin position="4"/>
        <end position="224"/>
    </location>
</feature>
<dbReference type="InterPro" id="IPR005181">
    <property type="entry name" value="SASA"/>
</dbReference>
<dbReference type="PANTHER" id="PTHR31988">
    <property type="entry name" value="ESTERASE, PUTATIVE (DUF303)-RELATED"/>
    <property type="match status" value="1"/>
</dbReference>
<protein>
    <submittedName>
        <fullName evidence="3">Sialate O-acetylesterase</fullName>
    </submittedName>
</protein>
<proteinExistence type="predicted"/>